<dbReference type="InterPro" id="IPR000297">
    <property type="entry name" value="PPIase_PpiC"/>
</dbReference>
<evidence type="ECO:0000313" key="10">
    <source>
        <dbReference type="Proteomes" id="UP001150907"/>
    </source>
</evidence>
<evidence type="ECO:0000256" key="5">
    <source>
        <dbReference type="PROSITE-ProRule" id="PRU00278"/>
    </source>
</evidence>
<evidence type="ECO:0000256" key="2">
    <source>
        <dbReference type="ARBA" id="ARBA00010242"/>
    </source>
</evidence>
<dbReference type="AlphaFoldDB" id="A0A9W8BHM4"/>
<comment type="catalytic activity">
    <reaction evidence="1 6">
        <text>[protein]-peptidylproline (omega=180) = [protein]-peptidylproline (omega=0)</text>
        <dbReference type="Rhea" id="RHEA:16237"/>
        <dbReference type="Rhea" id="RHEA-COMP:10747"/>
        <dbReference type="Rhea" id="RHEA-COMP:10748"/>
        <dbReference type="ChEBI" id="CHEBI:83833"/>
        <dbReference type="ChEBI" id="CHEBI:83834"/>
        <dbReference type="EC" id="5.2.1.8"/>
    </reaction>
</comment>
<dbReference type="EC" id="5.2.1.8" evidence="6"/>
<gene>
    <name evidence="9" type="ORF">H4R26_000998</name>
</gene>
<evidence type="ECO:0000256" key="4">
    <source>
        <dbReference type="ARBA" id="ARBA00023235"/>
    </source>
</evidence>
<evidence type="ECO:0000313" key="9">
    <source>
        <dbReference type="EMBL" id="KAJ2007105.1"/>
    </source>
</evidence>
<dbReference type="Proteomes" id="UP001150907">
    <property type="component" value="Unassembled WGS sequence"/>
</dbReference>
<organism evidence="9 10">
    <name type="scientific">Coemansia thaxteri</name>
    <dbReference type="NCBI Taxonomy" id="2663907"/>
    <lineage>
        <taxon>Eukaryota</taxon>
        <taxon>Fungi</taxon>
        <taxon>Fungi incertae sedis</taxon>
        <taxon>Zoopagomycota</taxon>
        <taxon>Kickxellomycotina</taxon>
        <taxon>Kickxellomycetes</taxon>
        <taxon>Kickxellales</taxon>
        <taxon>Kickxellaceae</taxon>
        <taxon>Coemansia</taxon>
    </lineage>
</organism>
<dbReference type="EMBL" id="JANBQF010000037">
    <property type="protein sequence ID" value="KAJ2007105.1"/>
    <property type="molecule type" value="Genomic_DNA"/>
</dbReference>
<name>A0A9W8BHM4_9FUNG</name>
<accession>A0A9W8BHM4</accession>
<evidence type="ECO:0000259" key="8">
    <source>
        <dbReference type="PROSITE" id="PS50198"/>
    </source>
</evidence>
<dbReference type="OrthoDB" id="1911748at2759"/>
<dbReference type="InterPro" id="IPR043323">
    <property type="entry name" value="PIN4"/>
</dbReference>
<evidence type="ECO:0000256" key="7">
    <source>
        <dbReference type="SAM" id="MobiDB-lite"/>
    </source>
</evidence>
<feature type="domain" description="PpiC" evidence="8">
    <location>
        <begin position="26"/>
        <end position="120"/>
    </location>
</feature>
<dbReference type="PROSITE" id="PS50198">
    <property type="entry name" value="PPIC_PPIASE_2"/>
    <property type="match status" value="1"/>
</dbReference>
<evidence type="ECO:0000256" key="3">
    <source>
        <dbReference type="ARBA" id="ARBA00023110"/>
    </source>
</evidence>
<reference evidence="9" key="1">
    <citation type="submission" date="2022-07" db="EMBL/GenBank/DDBJ databases">
        <title>Phylogenomic reconstructions and comparative analyses of Kickxellomycotina fungi.</title>
        <authorList>
            <person name="Reynolds N.K."/>
            <person name="Stajich J.E."/>
            <person name="Barry K."/>
            <person name="Grigoriev I.V."/>
            <person name="Crous P."/>
            <person name="Smith M.E."/>
        </authorList>
    </citation>
    <scope>NUCLEOTIDE SEQUENCE</scope>
    <source>
        <strain evidence="9">IMI 214461</strain>
    </source>
</reference>
<dbReference type="Gene3D" id="3.10.50.40">
    <property type="match status" value="1"/>
</dbReference>
<protein>
    <recommendedName>
        <fullName evidence="6">Peptidyl-prolyl cis-trans isomerase</fullName>
        <ecNumber evidence="6">5.2.1.8</ecNumber>
    </recommendedName>
</protein>
<dbReference type="GO" id="GO:0006364">
    <property type="term" value="P:rRNA processing"/>
    <property type="evidence" value="ECO:0007669"/>
    <property type="project" value="InterPro"/>
</dbReference>
<sequence length="123" mass="13520">MGKGKTKPQNKEKESDNGGSSKLKTASSVLVRHILCEKHSKAMEAIAQLENNEKFDSVASKFSEDKARSGGSLGWMSRGSMVEPFQTTALELSPSSCAKPNYTNPPIKTKFGYHIIMVEDRKL</sequence>
<comment type="similarity">
    <text evidence="2">Belongs to the PpiC/parvulin rotamase family. PIN4 subfamily.</text>
</comment>
<keyword evidence="10" id="KW-1185">Reference proteome</keyword>
<keyword evidence="4 5" id="KW-0413">Isomerase</keyword>
<dbReference type="InterPro" id="IPR046357">
    <property type="entry name" value="PPIase_dom_sf"/>
</dbReference>
<keyword evidence="3 5" id="KW-0697">Rotamase</keyword>
<evidence type="ECO:0000256" key="1">
    <source>
        <dbReference type="ARBA" id="ARBA00000971"/>
    </source>
</evidence>
<evidence type="ECO:0000256" key="6">
    <source>
        <dbReference type="RuleBase" id="RU363014"/>
    </source>
</evidence>
<dbReference type="Pfam" id="PF13616">
    <property type="entry name" value="Rotamase_3"/>
    <property type="match status" value="1"/>
</dbReference>
<feature type="region of interest" description="Disordered" evidence="7">
    <location>
        <begin position="1"/>
        <end position="24"/>
    </location>
</feature>
<dbReference type="GO" id="GO:0003677">
    <property type="term" value="F:DNA binding"/>
    <property type="evidence" value="ECO:0007669"/>
    <property type="project" value="InterPro"/>
</dbReference>
<proteinExistence type="inferred from homology"/>
<comment type="caution">
    <text evidence="9">The sequence shown here is derived from an EMBL/GenBank/DDBJ whole genome shotgun (WGS) entry which is preliminary data.</text>
</comment>
<dbReference type="SUPFAM" id="SSF54534">
    <property type="entry name" value="FKBP-like"/>
    <property type="match status" value="1"/>
</dbReference>
<dbReference type="GO" id="GO:0003755">
    <property type="term" value="F:peptidyl-prolyl cis-trans isomerase activity"/>
    <property type="evidence" value="ECO:0007669"/>
    <property type="project" value="UniProtKB-UniRule"/>
</dbReference>
<dbReference type="PANTHER" id="PTHR45995">
    <property type="match status" value="1"/>
</dbReference>